<sequence length="42" mass="4815">MGCSQAKIEPEALTPDDARIIRETWKMVGREAYGEYGQRLML</sequence>
<accession>A0A8S3I0N4</accession>
<protein>
    <submittedName>
        <fullName evidence="1">Uncharacterized protein</fullName>
    </submittedName>
</protein>
<proteinExistence type="predicted"/>
<gene>
    <name evidence="1" type="ORF">SMN809_LOCUS71920</name>
</gene>
<dbReference type="EMBL" id="CAJOBI010324615">
    <property type="protein sequence ID" value="CAF5189951.1"/>
    <property type="molecule type" value="Genomic_DNA"/>
</dbReference>
<evidence type="ECO:0000313" key="2">
    <source>
        <dbReference type="Proteomes" id="UP000676336"/>
    </source>
</evidence>
<comment type="caution">
    <text evidence="1">The sequence shown here is derived from an EMBL/GenBank/DDBJ whole genome shotgun (WGS) entry which is preliminary data.</text>
</comment>
<feature type="non-terminal residue" evidence="1">
    <location>
        <position position="42"/>
    </location>
</feature>
<evidence type="ECO:0000313" key="1">
    <source>
        <dbReference type="EMBL" id="CAF5189951.1"/>
    </source>
</evidence>
<dbReference type="Proteomes" id="UP000676336">
    <property type="component" value="Unassembled WGS sequence"/>
</dbReference>
<dbReference type="AlphaFoldDB" id="A0A8S3I0N4"/>
<organism evidence="1 2">
    <name type="scientific">Rotaria magnacalcarata</name>
    <dbReference type="NCBI Taxonomy" id="392030"/>
    <lineage>
        <taxon>Eukaryota</taxon>
        <taxon>Metazoa</taxon>
        <taxon>Spiralia</taxon>
        <taxon>Gnathifera</taxon>
        <taxon>Rotifera</taxon>
        <taxon>Eurotatoria</taxon>
        <taxon>Bdelloidea</taxon>
        <taxon>Philodinida</taxon>
        <taxon>Philodinidae</taxon>
        <taxon>Rotaria</taxon>
    </lineage>
</organism>
<name>A0A8S3I0N4_9BILA</name>
<reference evidence="1" key="1">
    <citation type="submission" date="2021-02" db="EMBL/GenBank/DDBJ databases">
        <authorList>
            <person name="Nowell W R."/>
        </authorList>
    </citation>
    <scope>NUCLEOTIDE SEQUENCE</scope>
</reference>